<dbReference type="RefSeq" id="WP_064881326.1">
    <property type="nucleotide sequence ID" value="NZ_LZSX01000065.1"/>
</dbReference>
<organism evidence="2 3">
    <name type="scientific">Mycobacterium colombiense</name>
    <dbReference type="NCBI Taxonomy" id="339268"/>
    <lineage>
        <taxon>Bacteria</taxon>
        <taxon>Bacillati</taxon>
        <taxon>Actinomycetota</taxon>
        <taxon>Actinomycetes</taxon>
        <taxon>Mycobacteriales</taxon>
        <taxon>Mycobacteriaceae</taxon>
        <taxon>Mycobacterium</taxon>
        <taxon>Mycobacterium avium complex (MAC)</taxon>
    </lineage>
</organism>
<feature type="region of interest" description="Disordered" evidence="1">
    <location>
        <begin position="58"/>
        <end position="127"/>
    </location>
</feature>
<gene>
    <name evidence="2" type="ORF">A5760_11260</name>
</gene>
<protein>
    <submittedName>
        <fullName evidence="2">Uncharacterized protein</fullName>
    </submittedName>
</protein>
<dbReference type="EMBL" id="LZSX01000065">
    <property type="protein sequence ID" value="OBB83257.1"/>
    <property type="molecule type" value="Genomic_DNA"/>
</dbReference>
<accession>A0A1A0VJ33</accession>
<name>A0A1A0VJ33_9MYCO</name>
<dbReference type="Proteomes" id="UP000091914">
    <property type="component" value="Unassembled WGS sequence"/>
</dbReference>
<proteinExistence type="predicted"/>
<sequence>MTANTPHPTIAGGRRRPLLRLTLAGAATLAVLAVYDAAQLPTPGTTLGSRSVRLTDMAFSPQAPPGLTGGGLAADDGDDQARLQQQLNQQQLQQSMQQAEEQNEQAQQQFNQDMQQQQTYENQFNNP</sequence>
<evidence type="ECO:0000313" key="3">
    <source>
        <dbReference type="Proteomes" id="UP000091914"/>
    </source>
</evidence>
<dbReference type="AlphaFoldDB" id="A0A1A0VJ33"/>
<evidence type="ECO:0000313" key="2">
    <source>
        <dbReference type="EMBL" id="OBB83257.1"/>
    </source>
</evidence>
<evidence type="ECO:0000256" key="1">
    <source>
        <dbReference type="SAM" id="MobiDB-lite"/>
    </source>
</evidence>
<comment type="caution">
    <text evidence="2">The sequence shown here is derived from an EMBL/GenBank/DDBJ whole genome shotgun (WGS) entry which is preliminary data.</text>
</comment>
<feature type="compositionally biased region" description="Low complexity" evidence="1">
    <location>
        <begin position="82"/>
        <end position="118"/>
    </location>
</feature>
<reference evidence="2 3" key="1">
    <citation type="submission" date="2016-06" db="EMBL/GenBank/DDBJ databases">
        <authorList>
            <person name="Kjaerup R.B."/>
            <person name="Dalgaard T.S."/>
            <person name="Juul-Madsen H.R."/>
        </authorList>
    </citation>
    <scope>NUCLEOTIDE SEQUENCE [LARGE SCALE GENOMIC DNA]</scope>
    <source>
        <strain evidence="2 3">852002-51834_SCH5396731</strain>
    </source>
</reference>